<dbReference type="PANTHER" id="PTHR28583:SF1">
    <property type="entry name" value="ACID CERAMIDASE"/>
    <property type="match status" value="1"/>
</dbReference>
<feature type="chain" id="PRO_5015030967" description="Acid ceramidase" evidence="19">
    <location>
        <begin position="24"/>
        <end position="403"/>
    </location>
</feature>
<evidence type="ECO:0000256" key="14">
    <source>
        <dbReference type="ARBA" id="ARBA00023180"/>
    </source>
</evidence>
<keyword evidence="10" id="KW-0746">Sphingolipid metabolism</keyword>
<dbReference type="GO" id="GO:0017064">
    <property type="term" value="F:fatty acid amide hydrolase activity"/>
    <property type="evidence" value="ECO:0007669"/>
    <property type="project" value="InterPro"/>
</dbReference>
<dbReference type="InterPro" id="IPR029130">
    <property type="entry name" value="Acid_ceramidase_N"/>
</dbReference>
<keyword evidence="14" id="KW-0325">Glycoprotein</keyword>
<comment type="similarity">
    <text evidence="5 17">Belongs to the acid ceramidase family.</text>
</comment>
<protein>
    <recommendedName>
        <fullName evidence="16">Acid ceramidase</fullName>
        <ecNumber evidence="6">3.5.1.23</ecNumber>
    </recommendedName>
</protein>
<evidence type="ECO:0000256" key="16">
    <source>
        <dbReference type="ARBA" id="ARBA00040588"/>
    </source>
</evidence>
<dbReference type="WBParaSite" id="SRAE_2000304500.1">
    <property type="protein sequence ID" value="SRAE_2000304500.1"/>
    <property type="gene ID" value="WBGene00263265"/>
</dbReference>
<evidence type="ECO:0000256" key="10">
    <source>
        <dbReference type="ARBA" id="ARBA00022919"/>
    </source>
</evidence>
<name>A0A090LJS9_STRRB</name>
<dbReference type="PANTHER" id="PTHR28583">
    <property type="entry name" value="ACID AMIDASE"/>
    <property type="match status" value="1"/>
</dbReference>
<dbReference type="STRING" id="34506.A0A090LJS9"/>
<dbReference type="GO" id="GO:0005576">
    <property type="term" value="C:extracellular region"/>
    <property type="evidence" value="ECO:0007669"/>
    <property type="project" value="UniProtKB-SubCell"/>
</dbReference>
<comment type="pathway">
    <text evidence="3">Lipid metabolism; sphingolipid metabolism.</text>
</comment>
<dbReference type="FunFam" id="3.60.60.10:FF:000006">
    <property type="entry name" value="N-acylethanolamine-hydrolyzing acid amidase"/>
    <property type="match status" value="1"/>
</dbReference>
<organism evidence="22">
    <name type="scientific">Strongyloides ratti</name>
    <name type="common">Parasitic roundworm</name>
    <dbReference type="NCBI Taxonomy" id="34506"/>
    <lineage>
        <taxon>Eukaryota</taxon>
        <taxon>Metazoa</taxon>
        <taxon>Ecdysozoa</taxon>
        <taxon>Nematoda</taxon>
        <taxon>Chromadorea</taxon>
        <taxon>Rhabditida</taxon>
        <taxon>Tylenchina</taxon>
        <taxon>Panagrolaimomorpha</taxon>
        <taxon>Strongyloidoidea</taxon>
        <taxon>Strongyloididae</taxon>
        <taxon>Strongyloides</taxon>
    </lineage>
</organism>
<evidence type="ECO:0000313" key="22">
    <source>
        <dbReference type="EMBL" id="CEF68388.1"/>
    </source>
</evidence>
<evidence type="ECO:0000256" key="15">
    <source>
        <dbReference type="ARBA" id="ARBA00023228"/>
    </source>
</evidence>
<dbReference type="OrthoDB" id="5273684at2759"/>
<dbReference type="AlphaFoldDB" id="A0A090LJS9"/>
<evidence type="ECO:0000256" key="5">
    <source>
        <dbReference type="ARBA" id="ARBA00005730"/>
    </source>
</evidence>
<dbReference type="OMA" id="GWWMSFL"/>
<evidence type="ECO:0000256" key="9">
    <source>
        <dbReference type="ARBA" id="ARBA00022801"/>
    </source>
</evidence>
<evidence type="ECO:0000313" key="23">
    <source>
        <dbReference type="Proteomes" id="UP000035682"/>
    </source>
</evidence>
<evidence type="ECO:0000256" key="19">
    <source>
        <dbReference type="SAM" id="SignalP"/>
    </source>
</evidence>
<dbReference type="RefSeq" id="XP_024507588.1">
    <property type="nucleotide sequence ID" value="XM_024654192.1"/>
</dbReference>
<reference evidence="24" key="2">
    <citation type="submission" date="2020-12" db="UniProtKB">
        <authorList>
            <consortium name="WormBaseParasite"/>
        </authorList>
    </citation>
    <scope>IDENTIFICATION</scope>
</reference>
<evidence type="ECO:0000256" key="13">
    <source>
        <dbReference type="ARBA" id="ARBA00023157"/>
    </source>
</evidence>
<evidence type="ECO:0000259" key="20">
    <source>
        <dbReference type="Pfam" id="PF02275"/>
    </source>
</evidence>
<gene>
    <name evidence="22 24 25" type="ORF">SRAE_2000304500</name>
</gene>
<keyword evidence="7" id="KW-0964">Secreted</keyword>
<dbReference type="EMBL" id="LN609529">
    <property type="protein sequence ID" value="CEF68388.1"/>
    <property type="molecule type" value="Genomic_DNA"/>
</dbReference>
<dbReference type="Pfam" id="PF02275">
    <property type="entry name" value="CBAH"/>
    <property type="match status" value="1"/>
</dbReference>
<dbReference type="GO" id="GO:0017040">
    <property type="term" value="F:N-acylsphingosine amidohydrolase activity"/>
    <property type="evidence" value="ECO:0007669"/>
    <property type="project" value="UniProtKB-EC"/>
</dbReference>
<proteinExistence type="inferred from homology"/>
<evidence type="ECO:0000256" key="2">
    <source>
        <dbReference type="ARBA" id="ARBA00004613"/>
    </source>
</evidence>
<sequence>MNWLRNCLIYLSITTFVVLFTNSIHVDLPYPYNDYCVLENGTNLYNPMNQFDVPWFNIDLDDPRGPYHRWDEIAYIYKDNIRGLLKVVEDLLLPLFPGVLGPIETIFADIGDVLPNPYREEIRGISDVSGIPLGLIVLYNVFYEIFTVCTSVVAQDSNGHVIHARNLDFGLFLGWDHVTHNWKASEHLRGMVININWIKDGKLLYKSNNFAGYIGIYNGLKPNAFSITANERFMLAGGYLGMIEYLMGEDPNGKWMSWLTRETLETATDYNSAYQMLSTIPMLSPVYYILGGVKPYEGCIIHRSLNQTDLTTYMNASDPNGWYVLQTNYDQNTDTMFLDDRRTPGNKCMRKLGQSNVNFAGIFNVLSSRTTLNKLTTYTVLMDVAESRFETHLQKCDGLCWAF</sequence>
<dbReference type="GO" id="GO:0006631">
    <property type="term" value="P:fatty acid metabolic process"/>
    <property type="evidence" value="ECO:0007669"/>
    <property type="project" value="InterPro"/>
</dbReference>
<dbReference type="eggNOG" id="ENOG502QVBG">
    <property type="taxonomic scope" value="Eukaryota"/>
</dbReference>
<comment type="pathway">
    <text evidence="4">Sphingolipid metabolism.</text>
</comment>
<keyword evidence="9 17" id="KW-0378">Hydrolase</keyword>
<feature type="active site" description="Nucleophile" evidence="18">
    <location>
        <position position="149"/>
    </location>
</feature>
<comment type="subcellular location">
    <subcellularLocation>
        <location evidence="1">Lysosome</location>
    </subcellularLocation>
    <subcellularLocation>
        <location evidence="2">Secreted</location>
    </subcellularLocation>
</comment>
<evidence type="ECO:0000256" key="11">
    <source>
        <dbReference type="ARBA" id="ARBA00023098"/>
    </source>
</evidence>
<dbReference type="WormBase" id="SRAE_2000304500">
    <property type="protein sequence ID" value="SRP07609"/>
    <property type="gene ID" value="WBGene00263265"/>
</dbReference>
<dbReference type="Proteomes" id="UP000035682">
    <property type="component" value="Unplaced"/>
</dbReference>
<dbReference type="EC" id="3.5.1.23" evidence="6"/>
<evidence type="ECO:0000256" key="12">
    <source>
        <dbReference type="ARBA" id="ARBA00023145"/>
    </source>
</evidence>
<dbReference type="GO" id="GO:0005764">
    <property type="term" value="C:lysosome"/>
    <property type="evidence" value="ECO:0007669"/>
    <property type="project" value="UniProtKB-SubCell"/>
</dbReference>
<evidence type="ECO:0000256" key="4">
    <source>
        <dbReference type="ARBA" id="ARBA00004991"/>
    </source>
</evidence>
<evidence type="ECO:0000256" key="8">
    <source>
        <dbReference type="ARBA" id="ARBA00022729"/>
    </source>
</evidence>
<feature type="signal peptide" evidence="19">
    <location>
        <begin position="1"/>
        <end position="23"/>
    </location>
</feature>
<keyword evidence="11 17" id="KW-0443">Lipid metabolism</keyword>
<keyword evidence="12" id="KW-0865">Zymogen</keyword>
<reference evidence="22 23" key="1">
    <citation type="submission" date="2014-09" db="EMBL/GenBank/DDBJ databases">
        <authorList>
            <person name="Martin A.A."/>
        </authorList>
    </citation>
    <scope>NUCLEOTIDE SEQUENCE</scope>
    <source>
        <strain evidence="23">ED321</strain>
        <strain evidence="22">ED321 Heterogonic</strain>
    </source>
</reference>
<evidence type="ECO:0000256" key="18">
    <source>
        <dbReference type="PIRSR" id="PIRSR017632-1"/>
    </source>
</evidence>
<dbReference type="GO" id="GO:0016020">
    <property type="term" value="C:membrane"/>
    <property type="evidence" value="ECO:0007669"/>
    <property type="project" value="GOC"/>
</dbReference>
<dbReference type="GO" id="GO:0006665">
    <property type="term" value="P:sphingolipid metabolic process"/>
    <property type="evidence" value="ECO:0007669"/>
    <property type="project" value="UniProtKB-KW"/>
</dbReference>
<dbReference type="CDD" id="cd01903">
    <property type="entry name" value="Ntn_AC_NAAA"/>
    <property type="match status" value="1"/>
</dbReference>
<evidence type="ECO:0000256" key="17">
    <source>
        <dbReference type="PIRNR" id="PIRNR017632"/>
    </source>
</evidence>
<dbReference type="InterPro" id="IPR016699">
    <property type="entry name" value="Acid_ceramidase-like"/>
</dbReference>
<dbReference type="PIRSF" id="PIRSF017632">
    <property type="entry name" value="Acid_ceramidase-like"/>
    <property type="match status" value="1"/>
</dbReference>
<keyword evidence="8 19" id="KW-0732">Signal</keyword>
<evidence type="ECO:0000313" key="25">
    <source>
        <dbReference type="WormBase" id="SRAE_2000304500"/>
    </source>
</evidence>
<accession>A0A090LJS9</accession>
<dbReference type="Pfam" id="PF15508">
    <property type="entry name" value="NAAA-beta"/>
    <property type="match status" value="1"/>
</dbReference>
<evidence type="ECO:0000259" key="21">
    <source>
        <dbReference type="Pfam" id="PF15508"/>
    </source>
</evidence>
<evidence type="ECO:0000256" key="3">
    <source>
        <dbReference type="ARBA" id="ARBA00004760"/>
    </source>
</evidence>
<feature type="domain" description="Acid ceramidase N-terminal" evidence="21">
    <location>
        <begin position="52"/>
        <end position="108"/>
    </location>
</feature>
<dbReference type="GeneID" id="36380758"/>
<dbReference type="CTD" id="36380758"/>
<dbReference type="Gene3D" id="3.60.60.10">
    <property type="entry name" value="Penicillin V Acylase, Chain A"/>
    <property type="match status" value="1"/>
</dbReference>
<keyword evidence="23" id="KW-1185">Reference proteome</keyword>
<dbReference type="InterPro" id="IPR029132">
    <property type="entry name" value="CBAH/NAAA_C"/>
</dbReference>
<evidence type="ECO:0000256" key="6">
    <source>
        <dbReference type="ARBA" id="ARBA00011891"/>
    </source>
</evidence>
<evidence type="ECO:0000256" key="7">
    <source>
        <dbReference type="ARBA" id="ARBA00022525"/>
    </source>
</evidence>
<evidence type="ECO:0000256" key="1">
    <source>
        <dbReference type="ARBA" id="ARBA00004371"/>
    </source>
</evidence>
<keyword evidence="15" id="KW-0458">Lysosome</keyword>
<feature type="domain" description="Choloylglycine hydrolase/NAAA C-terminal" evidence="20">
    <location>
        <begin position="149"/>
        <end position="386"/>
    </location>
</feature>
<evidence type="ECO:0000313" key="24">
    <source>
        <dbReference type="WBParaSite" id="SRAE_2000304500.1"/>
    </source>
</evidence>
<keyword evidence="13" id="KW-1015">Disulfide bond</keyword>